<dbReference type="AlphaFoldDB" id="A0A8J2SYK2"/>
<name>A0A8J2SYK2_9STRA</name>
<evidence type="ECO:0000313" key="2">
    <source>
        <dbReference type="EMBL" id="CAH0379832.1"/>
    </source>
</evidence>
<gene>
    <name evidence="2" type="ORF">PECAL_6P14700</name>
</gene>
<dbReference type="InterPro" id="IPR051961">
    <property type="entry name" value="Fungal_Metabolite_Diox"/>
</dbReference>
<dbReference type="Gene3D" id="2.60.120.620">
    <property type="entry name" value="q2cbj1_9rhob like domain"/>
    <property type="match status" value="1"/>
</dbReference>
<reference evidence="2" key="1">
    <citation type="submission" date="2021-11" db="EMBL/GenBank/DDBJ databases">
        <authorList>
            <consortium name="Genoscope - CEA"/>
            <person name="William W."/>
        </authorList>
    </citation>
    <scope>NUCLEOTIDE SEQUENCE</scope>
</reference>
<evidence type="ECO:0000313" key="3">
    <source>
        <dbReference type="Proteomes" id="UP000789595"/>
    </source>
</evidence>
<dbReference type="OrthoDB" id="420046at2759"/>
<dbReference type="SUPFAM" id="SSF51197">
    <property type="entry name" value="Clavaminate synthase-like"/>
    <property type="match status" value="1"/>
</dbReference>
<sequence>MAASVAVADVPGPGATSSSIPVANPVDLSTLDISNGSDAALAAQFEQDGFCVAPGVADASQLEACRAAAMEALDECKARDPGMGVGQRAGYREIVQRMPGRYEMRHGLDREPLLNLRRRVEKSLAFETARRILRDELRILGCSVVIAERDCAAQAWHVDGAHLSPTEHKPAHVLNIFVPLVDVTRGGGTEIKPGSHFLTRNLAKQMLLARIKKTLRPPVVPLVTPGDALLFDYRVLHRGTLNNTGGARPVFVLTVAKPWFRDLVNFPKRALFPEVDAVDATT</sequence>
<protein>
    <submittedName>
        <fullName evidence="2">Uncharacterized protein</fullName>
    </submittedName>
</protein>
<dbReference type="PANTHER" id="PTHR37563">
    <property type="entry name" value="PHYTANOYL-COA DIOXYGENASE FAMILY PROTEIN (AFU_ORTHOLOGUE AFUA_2G03330)"/>
    <property type="match status" value="1"/>
</dbReference>
<dbReference type="InterPro" id="IPR008775">
    <property type="entry name" value="Phytyl_CoA_dOase-like"/>
</dbReference>
<organism evidence="2 3">
    <name type="scientific">Pelagomonas calceolata</name>
    <dbReference type="NCBI Taxonomy" id="35677"/>
    <lineage>
        <taxon>Eukaryota</taxon>
        <taxon>Sar</taxon>
        <taxon>Stramenopiles</taxon>
        <taxon>Ochrophyta</taxon>
        <taxon>Pelagophyceae</taxon>
        <taxon>Pelagomonadales</taxon>
        <taxon>Pelagomonadaceae</taxon>
        <taxon>Pelagomonas</taxon>
    </lineage>
</organism>
<dbReference type="Pfam" id="PF05721">
    <property type="entry name" value="PhyH"/>
    <property type="match status" value="1"/>
</dbReference>
<evidence type="ECO:0000256" key="1">
    <source>
        <dbReference type="SAM" id="MobiDB-lite"/>
    </source>
</evidence>
<feature type="region of interest" description="Disordered" evidence="1">
    <location>
        <begin position="1"/>
        <end position="21"/>
    </location>
</feature>
<keyword evidence="3" id="KW-1185">Reference proteome</keyword>
<proteinExistence type="predicted"/>
<dbReference type="Proteomes" id="UP000789595">
    <property type="component" value="Unassembled WGS sequence"/>
</dbReference>
<comment type="caution">
    <text evidence="2">The sequence shown here is derived from an EMBL/GenBank/DDBJ whole genome shotgun (WGS) entry which is preliminary data.</text>
</comment>
<dbReference type="PANTHER" id="PTHR37563:SF2">
    <property type="entry name" value="PHYTANOYL-COA DIOXYGENASE FAMILY PROTEIN (AFU_ORTHOLOGUE AFUA_2G03330)"/>
    <property type="match status" value="1"/>
</dbReference>
<accession>A0A8J2SYK2</accession>
<dbReference type="EMBL" id="CAKKNE010000006">
    <property type="protein sequence ID" value="CAH0379832.1"/>
    <property type="molecule type" value="Genomic_DNA"/>
</dbReference>